<dbReference type="SUPFAM" id="SSF51182">
    <property type="entry name" value="RmlC-like cupins"/>
    <property type="match status" value="1"/>
</dbReference>
<gene>
    <name evidence="1" type="ORF">GRAN_1552</name>
</gene>
<sequence length="152" mass="16436">MPNNERLPVLLYRRAFSGDGLADHMEEDLQRNLWPAQWRNGVYTFHHYHSTAHEVLGFAAGSARLTLGGEGGHDVTVGAGDVLVLPAGTGHYLVRGDPGFLVVGAYPVGQHWDICRSAPDAATTERMLHLPFPASDPITGKGGDLVRAWSPT</sequence>
<dbReference type="CDD" id="cd02219">
    <property type="entry name" value="cupin_YjlB-like"/>
    <property type="match status" value="1"/>
</dbReference>
<dbReference type="Proteomes" id="UP000289437">
    <property type="component" value="Unassembled WGS sequence"/>
</dbReference>
<comment type="caution">
    <text evidence="1">The sequence shown here is derived from an EMBL/GenBank/DDBJ whole genome shotgun (WGS) entry which is preliminary data.</text>
</comment>
<dbReference type="InterPro" id="IPR047121">
    <property type="entry name" value="YjiB-like"/>
</dbReference>
<reference evidence="2" key="2">
    <citation type="submission" date="2019-02" db="EMBL/GenBank/DDBJ databases">
        <title>Granulicella sibirica sp. nov., a psychrotolerant acidobacterium isolated from an organic soil layer in forested tundra, West Siberia.</title>
        <authorList>
            <person name="Oshkin I.Y."/>
            <person name="Kulichevskaya I.S."/>
            <person name="Rijpstra W.I.C."/>
            <person name="Sinninghe Damste J.S."/>
            <person name="Rakitin A.L."/>
            <person name="Ravin N.V."/>
            <person name="Dedysh S.N."/>
        </authorList>
    </citation>
    <scope>NUCLEOTIDE SEQUENCE [LARGE SCALE GENOMIC DNA]</scope>
    <source>
        <strain evidence="2">AF10</strain>
    </source>
</reference>
<reference evidence="1 2" key="1">
    <citation type="submission" date="2018-11" db="EMBL/GenBank/DDBJ databases">
        <authorList>
            <person name="Mardanov A.V."/>
            <person name="Ravin N.V."/>
            <person name="Dedysh S.N."/>
        </authorList>
    </citation>
    <scope>NUCLEOTIDE SEQUENCE [LARGE SCALE GENOMIC DNA]</scope>
    <source>
        <strain evidence="1 2">AF10</strain>
    </source>
</reference>
<protein>
    <submittedName>
        <fullName evidence="1">Cupin domain-containing protein</fullName>
    </submittedName>
</protein>
<dbReference type="EMBL" id="RDSM01000001">
    <property type="protein sequence ID" value="RXH58242.1"/>
    <property type="molecule type" value="Genomic_DNA"/>
</dbReference>
<dbReference type="PIRSF" id="PIRSF019307">
    <property type="entry name" value="UCP019307"/>
    <property type="match status" value="1"/>
</dbReference>
<dbReference type="InterPro" id="IPR014710">
    <property type="entry name" value="RmlC-like_jellyroll"/>
</dbReference>
<organism evidence="1 2">
    <name type="scientific">Granulicella sibirica</name>
    <dbReference type="NCBI Taxonomy" id="2479048"/>
    <lineage>
        <taxon>Bacteria</taxon>
        <taxon>Pseudomonadati</taxon>
        <taxon>Acidobacteriota</taxon>
        <taxon>Terriglobia</taxon>
        <taxon>Terriglobales</taxon>
        <taxon>Acidobacteriaceae</taxon>
        <taxon>Granulicella</taxon>
    </lineage>
</organism>
<dbReference type="InterPro" id="IPR011051">
    <property type="entry name" value="RmlC_Cupin_sf"/>
</dbReference>
<evidence type="ECO:0000313" key="2">
    <source>
        <dbReference type="Proteomes" id="UP000289437"/>
    </source>
</evidence>
<dbReference type="PANTHER" id="PTHR36448:SF2">
    <property type="entry name" value="CUPIN TYPE-1 DOMAIN-CONTAINING PROTEIN"/>
    <property type="match status" value="1"/>
</dbReference>
<keyword evidence="2" id="KW-1185">Reference proteome</keyword>
<evidence type="ECO:0000313" key="1">
    <source>
        <dbReference type="EMBL" id="RXH58242.1"/>
    </source>
</evidence>
<dbReference type="Gene3D" id="2.60.120.10">
    <property type="entry name" value="Jelly Rolls"/>
    <property type="match status" value="1"/>
</dbReference>
<name>A0A4Q0T5L2_9BACT</name>
<proteinExistence type="predicted"/>
<dbReference type="InterPro" id="IPR014500">
    <property type="entry name" value="UCP019307_cupin"/>
</dbReference>
<accession>A0A4Q0T5L2</accession>
<dbReference type="RefSeq" id="WP_241654391.1">
    <property type="nucleotide sequence ID" value="NZ_RDSM01000001.1"/>
</dbReference>
<dbReference type="PANTHER" id="PTHR36448">
    <property type="entry name" value="BLR7373 PROTEIN"/>
    <property type="match status" value="1"/>
</dbReference>
<dbReference type="AlphaFoldDB" id="A0A4Q0T5L2"/>